<dbReference type="Pfam" id="PF00929">
    <property type="entry name" value="RNase_T"/>
    <property type="match status" value="1"/>
</dbReference>
<dbReference type="InterPro" id="IPR036388">
    <property type="entry name" value="WH-like_DNA-bd_sf"/>
</dbReference>
<dbReference type="Gene3D" id="1.10.10.10">
    <property type="entry name" value="Winged helix-like DNA-binding domain superfamily/Winged helix DNA-binding domain"/>
    <property type="match status" value="1"/>
</dbReference>
<dbReference type="GO" id="GO:0004527">
    <property type="term" value="F:exonuclease activity"/>
    <property type="evidence" value="ECO:0007669"/>
    <property type="project" value="UniProtKB-KW"/>
</dbReference>
<evidence type="ECO:0000256" key="1">
    <source>
        <dbReference type="ARBA" id="ARBA00022722"/>
    </source>
</evidence>
<feature type="domain" description="RNA polymerase sigma-70" evidence="4">
    <location>
        <begin position="605"/>
        <end position="631"/>
    </location>
</feature>
<dbReference type="Proteomes" id="UP001596244">
    <property type="component" value="Unassembled WGS sequence"/>
</dbReference>
<dbReference type="RefSeq" id="WP_376999335.1">
    <property type="nucleotide sequence ID" value="NZ_JBHSQE010000001.1"/>
</dbReference>
<reference evidence="6" key="1">
    <citation type="journal article" date="2019" name="Int. J. Syst. Evol. Microbiol.">
        <title>The Global Catalogue of Microorganisms (GCM) 10K type strain sequencing project: providing services to taxonomists for standard genome sequencing and annotation.</title>
        <authorList>
            <consortium name="The Broad Institute Genomics Platform"/>
            <consortium name="The Broad Institute Genome Sequencing Center for Infectious Disease"/>
            <person name="Wu L."/>
            <person name="Ma J."/>
        </authorList>
    </citation>
    <scope>NUCLEOTIDE SEQUENCE [LARGE SCALE GENOMIC DNA]</scope>
    <source>
        <strain evidence="6">CCUG 51943</strain>
    </source>
</reference>
<evidence type="ECO:0000256" key="3">
    <source>
        <dbReference type="ARBA" id="ARBA00022839"/>
    </source>
</evidence>
<dbReference type="PRINTS" id="PR00046">
    <property type="entry name" value="SIGMA70FCT"/>
</dbReference>
<evidence type="ECO:0000256" key="2">
    <source>
        <dbReference type="ARBA" id="ARBA00022801"/>
    </source>
</evidence>
<dbReference type="SUPFAM" id="SSF88659">
    <property type="entry name" value="Sigma3 and sigma4 domains of RNA polymerase sigma factors"/>
    <property type="match status" value="1"/>
</dbReference>
<proteinExistence type="predicted"/>
<keyword evidence="1" id="KW-0540">Nuclease</keyword>
<evidence type="ECO:0000313" key="5">
    <source>
        <dbReference type="EMBL" id="MFC6145569.1"/>
    </source>
</evidence>
<dbReference type="SUPFAM" id="SSF53098">
    <property type="entry name" value="Ribonuclease H-like"/>
    <property type="match status" value="1"/>
</dbReference>
<name>A0ABW1QA92_9CORY</name>
<dbReference type="CDD" id="cd06127">
    <property type="entry name" value="DEDDh"/>
    <property type="match status" value="1"/>
</dbReference>
<keyword evidence="2" id="KW-0378">Hydrolase</keyword>
<evidence type="ECO:0000259" key="4">
    <source>
        <dbReference type="PROSITE" id="PS00716"/>
    </source>
</evidence>
<dbReference type="Gene3D" id="3.40.50.10190">
    <property type="entry name" value="BRCT domain"/>
    <property type="match status" value="1"/>
</dbReference>
<dbReference type="InterPro" id="IPR013324">
    <property type="entry name" value="RNA_pol_sigma_r3/r4-like"/>
</dbReference>
<dbReference type="PANTHER" id="PTHR30231:SF4">
    <property type="entry name" value="PROTEIN NEN2"/>
    <property type="match status" value="1"/>
</dbReference>
<dbReference type="InterPro" id="IPR036420">
    <property type="entry name" value="BRCT_dom_sf"/>
</dbReference>
<accession>A0ABW1QA92</accession>
<keyword evidence="3 5" id="KW-0269">Exonuclease</keyword>
<comment type="caution">
    <text evidence="5">The sequence shown here is derived from an EMBL/GenBank/DDBJ whole genome shotgun (WGS) entry which is preliminary data.</text>
</comment>
<dbReference type="EMBL" id="JBHSQE010000001">
    <property type="protein sequence ID" value="MFC6145569.1"/>
    <property type="molecule type" value="Genomic_DNA"/>
</dbReference>
<dbReference type="InterPro" id="IPR000943">
    <property type="entry name" value="RNA_pol_sigma70"/>
</dbReference>
<organism evidence="5 6">
    <name type="scientific">Corynebacterium nasicanis</name>
    <dbReference type="NCBI Taxonomy" id="1448267"/>
    <lineage>
        <taxon>Bacteria</taxon>
        <taxon>Bacillati</taxon>
        <taxon>Actinomycetota</taxon>
        <taxon>Actinomycetes</taxon>
        <taxon>Mycobacteriales</taxon>
        <taxon>Corynebacteriaceae</taxon>
        <taxon>Corynebacterium</taxon>
    </lineage>
</organism>
<dbReference type="InterPro" id="IPR013520">
    <property type="entry name" value="Ribonucl_H"/>
</dbReference>
<dbReference type="InterPro" id="IPR036397">
    <property type="entry name" value="RNaseH_sf"/>
</dbReference>
<dbReference type="InterPro" id="IPR012337">
    <property type="entry name" value="RNaseH-like_sf"/>
</dbReference>
<sequence length="1046" mass="113856">MTLAFKTAVLDLETTGFGSSDRVIEVGVVLLDEHLAVEDTWQTLVQPDRDIANSHVHGITATDLVGAPRFGGIAAELAELLDDRVLVAHNASFDTRFLAAEFARLDIDLPAAAGWSLCTRVLSRTLLPGAPEKLADCLRTVGLHNELPHAAVADAAATADLFRCLVTEHGARGEQVHPLPWPRPDLPAQTLRVRGRSETGHWFERLTANVPATGVAEVDSYRRLLRGALLDHHLSLTEIEQLVAEAETLGLHRTEVLDIHLDYVRQMAVEAWSDGVVTAEERRHLHDVAVQLAVDPGSVDELLAEPVHGEAEDQGLRPGDRVTFTGALALGRDTWEERARRAGLDVGGITRGSAVLVAANPDSMSGKARRARDYHVPIVDETTFARMLHGLSPVEETAEPAPRDFDAVFPWLSSLGVQPSGPDDIAQAWMQRHRTVPLHELSPRLDPAEVPDSLPRTGAIVSRWLNLYPRPLDASATQLADVPGFGRLRVHRTIVAAVHSALDAPAGDYLTVATEDIYLDDEADAPPRELPTLAEWLALTGTAPAFDEELPAPVRRALDALASDAYWRDPAGEAIRRVRGELVRRIGTDVRDSDIFAERIMGTRTLEELGANHGVTRERIRQLETQLKRRLVEPDDTLHLVLDALPRRYGALAPVSALHRDLPALGEEGPTPGHTMLEVLAWLADSWELRGEWFQRSGFDEDLTRALEDFADDFGVVSLAAVADNLGVDKHLLTERLAGDVLVHGEHVLTSNRSAQDRAAALLAIEGEPLAGPQLVDLLGDLNPRSLYNAMGADPRIVRVGRDRWALADWGMEEYSTLAEWIGQRVETGPVPLLRLLEEADSLGVAESSIRLYASSADFQTVDGLVSRATEVQEIEADPDETPGLYRIGGDLYLLTTVTSDHLRGSGSGVPRGVAVALDIPVLDKKSLASDLGEQSVSNGRSGATVGTIRRFLEAAGIGEGERIWLQFSADGRFDVQRATPRRDAAGLAEVLNVTGLDTWISAADPAALERLNEALGLASGAPRRRTVARFRHRRQDDIADLITTL</sequence>
<keyword evidence="6" id="KW-1185">Reference proteome</keyword>
<gene>
    <name evidence="5" type="ORF">ACFPUZ_01915</name>
</gene>
<dbReference type="InterPro" id="IPR006054">
    <property type="entry name" value="DnaQ"/>
</dbReference>
<protein>
    <submittedName>
        <fullName evidence="5">Exonuclease domain-containing protein</fullName>
    </submittedName>
</protein>
<dbReference type="PROSITE" id="PS00716">
    <property type="entry name" value="SIGMA70_2"/>
    <property type="match status" value="1"/>
</dbReference>
<dbReference type="Gene3D" id="3.30.420.10">
    <property type="entry name" value="Ribonuclease H-like superfamily/Ribonuclease H"/>
    <property type="match status" value="1"/>
</dbReference>
<dbReference type="NCBIfam" id="TIGR00573">
    <property type="entry name" value="dnaq"/>
    <property type="match status" value="1"/>
</dbReference>
<evidence type="ECO:0000313" key="6">
    <source>
        <dbReference type="Proteomes" id="UP001596244"/>
    </source>
</evidence>
<dbReference type="SMART" id="SM00479">
    <property type="entry name" value="EXOIII"/>
    <property type="match status" value="1"/>
</dbReference>
<dbReference type="PANTHER" id="PTHR30231">
    <property type="entry name" value="DNA POLYMERASE III SUBUNIT EPSILON"/>
    <property type="match status" value="1"/>
</dbReference>